<evidence type="ECO:0008006" key="4">
    <source>
        <dbReference type="Google" id="ProtNLM"/>
    </source>
</evidence>
<dbReference type="EMBL" id="JBBXMP010000005">
    <property type="protein sequence ID" value="KAL0070938.1"/>
    <property type="molecule type" value="Genomic_DNA"/>
</dbReference>
<gene>
    <name evidence="2" type="ORF">AAF712_002159</name>
</gene>
<feature type="region of interest" description="Disordered" evidence="1">
    <location>
        <begin position="1"/>
        <end position="53"/>
    </location>
</feature>
<name>A0ABR3AD70_9AGAR</name>
<organism evidence="2 3">
    <name type="scientific">Marasmius tenuissimus</name>
    <dbReference type="NCBI Taxonomy" id="585030"/>
    <lineage>
        <taxon>Eukaryota</taxon>
        <taxon>Fungi</taxon>
        <taxon>Dikarya</taxon>
        <taxon>Basidiomycota</taxon>
        <taxon>Agaricomycotina</taxon>
        <taxon>Agaricomycetes</taxon>
        <taxon>Agaricomycetidae</taxon>
        <taxon>Agaricales</taxon>
        <taxon>Marasmiineae</taxon>
        <taxon>Marasmiaceae</taxon>
        <taxon>Marasmius</taxon>
    </lineage>
</organism>
<feature type="compositionally biased region" description="Low complexity" evidence="1">
    <location>
        <begin position="1"/>
        <end position="17"/>
    </location>
</feature>
<dbReference type="Gene3D" id="6.10.140.1020">
    <property type="match status" value="1"/>
</dbReference>
<protein>
    <recommendedName>
        <fullName evidence="4">Meiosis protein 5 homolog</fullName>
    </recommendedName>
</protein>
<sequence>MHYLSTGASSATLSLPSRSAAPLVNPHAELQGIKEKNKERENVNPNPIAVDKKHRTVRAGAQFKSPLSATAAASAGKSSIRLTPSIQMLERKVQLLRRAVKVKKEQEEVVLKDLIKTWTEAGREVSYQLFELAREGEDLEALGVVGV</sequence>
<reference evidence="2 3" key="1">
    <citation type="submission" date="2024-05" db="EMBL/GenBank/DDBJ databases">
        <title>A draft genome resource for the thread blight pathogen Marasmius tenuissimus strain MS-2.</title>
        <authorList>
            <person name="Yulfo-Soto G.E."/>
            <person name="Baruah I.K."/>
            <person name="Amoako-Attah I."/>
            <person name="Bukari Y."/>
            <person name="Meinhardt L.W."/>
            <person name="Bailey B.A."/>
            <person name="Cohen S.P."/>
        </authorList>
    </citation>
    <scope>NUCLEOTIDE SEQUENCE [LARGE SCALE GENOMIC DNA]</scope>
    <source>
        <strain evidence="2 3">MS-2</strain>
    </source>
</reference>
<evidence type="ECO:0000313" key="3">
    <source>
        <dbReference type="Proteomes" id="UP001437256"/>
    </source>
</evidence>
<proteinExistence type="predicted"/>
<feature type="compositionally biased region" description="Basic and acidic residues" evidence="1">
    <location>
        <begin position="32"/>
        <end position="42"/>
    </location>
</feature>
<comment type="caution">
    <text evidence="2">The sequence shown here is derived from an EMBL/GenBank/DDBJ whole genome shotgun (WGS) entry which is preliminary data.</text>
</comment>
<keyword evidence="3" id="KW-1185">Reference proteome</keyword>
<evidence type="ECO:0000313" key="2">
    <source>
        <dbReference type="EMBL" id="KAL0070938.1"/>
    </source>
</evidence>
<evidence type="ECO:0000256" key="1">
    <source>
        <dbReference type="SAM" id="MobiDB-lite"/>
    </source>
</evidence>
<accession>A0ABR3AD70</accession>
<dbReference type="Proteomes" id="UP001437256">
    <property type="component" value="Unassembled WGS sequence"/>
</dbReference>